<protein>
    <submittedName>
        <fullName evidence="10">S8 family serine peptidase</fullName>
    </submittedName>
</protein>
<dbReference type="PROSITE" id="PS00136">
    <property type="entry name" value="SUBTILASE_ASP"/>
    <property type="match status" value="1"/>
</dbReference>
<dbReference type="Gene3D" id="2.60.40.1080">
    <property type="match status" value="1"/>
</dbReference>
<evidence type="ECO:0000313" key="10">
    <source>
        <dbReference type="EMBL" id="MCF4143469.1"/>
    </source>
</evidence>
<keyword evidence="2 5" id="KW-0645">Protease</keyword>
<evidence type="ECO:0000256" key="5">
    <source>
        <dbReference type="PROSITE-ProRule" id="PRU01240"/>
    </source>
</evidence>
<proteinExistence type="inferred from homology"/>
<feature type="chain" id="PRO_5046978156" evidence="8">
    <location>
        <begin position="26"/>
        <end position="571"/>
    </location>
</feature>
<evidence type="ECO:0000256" key="2">
    <source>
        <dbReference type="ARBA" id="ARBA00022670"/>
    </source>
</evidence>
<dbReference type="Gene3D" id="3.40.50.200">
    <property type="entry name" value="Peptidase S8/S53 domain"/>
    <property type="match status" value="1"/>
</dbReference>
<dbReference type="Pfam" id="PF00082">
    <property type="entry name" value="Peptidase_S8"/>
    <property type="match status" value="1"/>
</dbReference>
<keyword evidence="3 5" id="KW-0378">Hydrolase</keyword>
<keyword evidence="8" id="KW-0732">Signal</keyword>
<dbReference type="PROSITE" id="PS51892">
    <property type="entry name" value="SUBTILASE"/>
    <property type="match status" value="1"/>
</dbReference>
<evidence type="ECO:0000259" key="9">
    <source>
        <dbReference type="SMART" id="SM00635"/>
    </source>
</evidence>
<dbReference type="InterPro" id="IPR036852">
    <property type="entry name" value="Peptidase_S8/S53_dom_sf"/>
</dbReference>
<dbReference type="PANTHER" id="PTHR43806:SF11">
    <property type="entry name" value="CEREVISIN-RELATED"/>
    <property type="match status" value="1"/>
</dbReference>
<accession>A0ABS9ERZ7</accession>
<dbReference type="PROSITE" id="PS51257">
    <property type="entry name" value="PROKAR_LIPOPROTEIN"/>
    <property type="match status" value="1"/>
</dbReference>
<evidence type="ECO:0000256" key="7">
    <source>
        <dbReference type="SAM" id="Phobius"/>
    </source>
</evidence>
<gene>
    <name evidence="10" type="ORF">L2W38_11665</name>
</gene>
<dbReference type="SUPFAM" id="SSF52743">
    <property type="entry name" value="Subtilisin-like"/>
    <property type="match status" value="1"/>
</dbReference>
<keyword evidence="4 5" id="KW-0720">Serine protease</keyword>
<name>A0ABS9ERZ7_9BACT</name>
<keyword evidence="11" id="KW-1185">Reference proteome</keyword>
<dbReference type="SMART" id="SM00635">
    <property type="entry name" value="BID_2"/>
    <property type="match status" value="1"/>
</dbReference>
<feature type="active site" description="Charge relay system" evidence="5">
    <location>
        <position position="390"/>
    </location>
</feature>
<evidence type="ECO:0000313" key="11">
    <source>
        <dbReference type="Proteomes" id="UP001200430"/>
    </source>
</evidence>
<feature type="transmembrane region" description="Helical" evidence="7">
    <location>
        <begin position="545"/>
        <end position="567"/>
    </location>
</feature>
<sequence length="571" mass="59063">MFKKTLFYLFLAISLSIGISSLACASLSGRNYVEGEALVVLKGTVGTSASHSSAFKTKLFSQAESLKSAVGAESAKVFSSIAAEAGKNVIHVKAAGKTTEELLAKLRELPEVLDASPNYIVRASAIPSDPYYTSGDLWGMDHIKAPEAWDICSGDKSVVVAVIDTGVDYNHVDLAENIGKDLDGRWGYDAIDGDYFPMDGNGHGSHVAGTIGAVGSNDIGVVGVNWAVTLLPVRVLNEGGEGTGDQILAGLDYVVAQKNRGLNIKVANMSLGGWGFPIYNPDSNAYALSYKAVSDAGIVLVVAAGNEYQDIDSPNGFENRDGDWIDLRGQRPYPACFQFDNMITVAAIASDDVKADFSNYSPNFVHLAAPGVKIWSTVPGNSYDVYGGTSMATPHVAGAAALLAAHAPGLSAGEIKSRILANVTANSKVSGKVSTGGNLNLLDVLRGAKAVVPVASVVIPSAQKSLSLKEGGSVTLSVTVGPSNATNSMVAWSSNDPNVATVSGKGVVTAVKAGTATIYAKSNDGSSVSDSATVSVTSSFFDEGIGGGCAVGFAPAAAMLVLPLMLFKFRR</sequence>
<feature type="active site" description="Charge relay system" evidence="5">
    <location>
        <position position="164"/>
    </location>
</feature>
<feature type="signal peptide" evidence="8">
    <location>
        <begin position="1"/>
        <end position="25"/>
    </location>
</feature>
<feature type="domain" description="BIG2" evidence="9">
    <location>
        <begin position="453"/>
        <end position="532"/>
    </location>
</feature>
<dbReference type="SUPFAM" id="SSF49373">
    <property type="entry name" value="Invasin/intimin cell-adhesion fragments"/>
    <property type="match status" value="1"/>
</dbReference>
<dbReference type="InterPro" id="IPR022398">
    <property type="entry name" value="Peptidase_S8_His-AS"/>
</dbReference>
<dbReference type="InterPro" id="IPR015500">
    <property type="entry name" value="Peptidase_S8_subtilisin-rel"/>
</dbReference>
<organism evidence="10 11">
    <name type="scientific">Dethiosulfovibrio marinus</name>
    <dbReference type="NCBI Taxonomy" id="133532"/>
    <lineage>
        <taxon>Bacteria</taxon>
        <taxon>Thermotogati</taxon>
        <taxon>Synergistota</taxon>
        <taxon>Synergistia</taxon>
        <taxon>Synergistales</taxon>
        <taxon>Dethiosulfovibrionaceae</taxon>
        <taxon>Dethiosulfovibrio</taxon>
    </lineage>
</organism>
<dbReference type="Pfam" id="PF02368">
    <property type="entry name" value="Big_2"/>
    <property type="match status" value="1"/>
</dbReference>
<dbReference type="InterPro" id="IPR023828">
    <property type="entry name" value="Peptidase_S8_Ser-AS"/>
</dbReference>
<dbReference type="EMBL" id="JAKGUD010000016">
    <property type="protein sequence ID" value="MCF4143469.1"/>
    <property type="molecule type" value="Genomic_DNA"/>
</dbReference>
<dbReference type="InterPro" id="IPR003343">
    <property type="entry name" value="Big_2"/>
</dbReference>
<dbReference type="InterPro" id="IPR030821">
    <property type="entry name" value="Synergist_CTERM"/>
</dbReference>
<dbReference type="InterPro" id="IPR008964">
    <property type="entry name" value="Invasin/intimin_cell_adhesion"/>
</dbReference>
<dbReference type="PROSITE" id="PS00137">
    <property type="entry name" value="SUBTILASE_HIS"/>
    <property type="match status" value="1"/>
</dbReference>
<evidence type="ECO:0000256" key="3">
    <source>
        <dbReference type="ARBA" id="ARBA00022801"/>
    </source>
</evidence>
<keyword evidence="7" id="KW-0812">Transmembrane</keyword>
<keyword evidence="7" id="KW-1133">Transmembrane helix</keyword>
<dbReference type="RefSeq" id="WP_236100170.1">
    <property type="nucleotide sequence ID" value="NZ_JAKGUD010000016.1"/>
</dbReference>
<dbReference type="PANTHER" id="PTHR43806">
    <property type="entry name" value="PEPTIDASE S8"/>
    <property type="match status" value="1"/>
</dbReference>
<dbReference type="NCBIfam" id="TIGR04564">
    <property type="entry name" value="Synergist_CTERM"/>
    <property type="match status" value="1"/>
</dbReference>
<comment type="similarity">
    <text evidence="1 5 6">Belongs to the peptidase S8 family.</text>
</comment>
<dbReference type="PROSITE" id="PS00138">
    <property type="entry name" value="SUBTILASE_SER"/>
    <property type="match status" value="1"/>
</dbReference>
<evidence type="ECO:0000256" key="4">
    <source>
        <dbReference type="ARBA" id="ARBA00022825"/>
    </source>
</evidence>
<reference evidence="10 11" key="1">
    <citation type="submission" date="2022-01" db="EMBL/GenBank/DDBJ databases">
        <title>Dethiosulfovibrio faecalis sp. nov., a novel proteolytic, non-sulfur-reducing bacterium isolated from a marine aquaculture solid waste bioreactor.</title>
        <authorList>
            <person name="Grabowski S."/>
            <person name="Apolinario E."/>
            <person name="Schneider N."/>
            <person name="Marshall C.W."/>
            <person name="Sowers K.R."/>
        </authorList>
    </citation>
    <scope>NUCLEOTIDE SEQUENCE [LARGE SCALE GENOMIC DNA]</scope>
    <source>
        <strain evidence="10 11">DSM 12537</strain>
    </source>
</reference>
<evidence type="ECO:0000256" key="6">
    <source>
        <dbReference type="RuleBase" id="RU003355"/>
    </source>
</evidence>
<dbReference type="InterPro" id="IPR023827">
    <property type="entry name" value="Peptidase_S8_Asp-AS"/>
</dbReference>
<dbReference type="InterPro" id="IPR050131">
    <property type="entry name" value="Peptidase_S8_subtilisin-like"/>
</dbReference>
<evidence type="ECO:0000256" key="1">
    <source>
        <dbReference type="ARBA" id="ARBA00011073"/>
    </source>
</evidence>
<dbReference type="PRINTS" id="PR00723">
    <property type="entry name" value="SUBTILISIN"/>
</dbReference>
<dbReference type="InterPro" id="IPR000209">
    <property type="entry name" value="Peptidase_S8/S53_dom"/>
</dbReference>
<dbReference type="Proteomes" id="UP001200430">
    <property type="component" value="Unassembled WGS sequence"/>
</dbReference>
<feature type="active site" description="Charge relay system" evidence="5">
    <location>
        <position position="203"/>
    </location>
</feature>
<evidence type="ECO:0000256" key="8">
    <source>
        <dbReference type="SAM" id="SignalP"/>
    </source>
</evidence>
<keyword evidence="7" id="KW-0472">Membrane</keyword>
<comment type="caution">
    <text evidence="10">The sequence shown here is derived from an EMBL/GenBank/DDBJ whole genome shotgun (WGS) entry which is preliminary data.</text>
</comment>